<feature type="domain" description="Cupin-like" evidence="2">
    <location>
        <begin position="105"/>
        <end position="306"/>
    </location>
</feature>
<evidence type="ECO:0000256" key="1">
    <source>
        <dbReference type="SAM" id="MobiDB-lite"/>
    </source>
</evidence>
<organism evidence="3 4">
    <name type="scientific">Prorocentrum cordatum</name>
    <dbReference type="NCBI Taxonomy" id="2364126"/>
    <lineage>
        <taxon>Eukaryota</taxon>
        <taxon>Sar</taxon>
        <taxon>Alveolata</taxon>
        <taxon>Dinophyceae</taxon>
        <taxon>Prorocentrales</taxon>
        <taxon>Prorocentraceae</taxon>
        <taxon>Prorocentrum</taxon>
    </lineage>
</organism>
<keyword evidence="4" id="KW-1185">Reference proteome</keyword>
<dbReference type="Proteomes" id="UP001189429">
    <property type="component" value="Unassembled WGS sequence"/>
</dbReference>
<dbReference type="InterPro" id="IPR041667">
    <property type="entry name" value="Cupin_8"/>
</dbReference>
<dbReference type="Gene3D" id="2.60.120.650">
    <property type="entry name" value="Cupin"/>
    <property type="match status" value="1"/>
</dbReference>
<feature type="region of interest" description="Disordered" evidence="1">
    <location>
        <begin position="70"/>
        <end position="97"/>
    </location>
</feature>
<accession>A0ABN9QSP2</accession>
<dbReference type="Pfam" id="PF13621">
    <property type="entry name" value="Cupin_8"/>
    <property type="match status" value="1"/>
</dbReference>
<dbReference type="SUPFAM" id="SSF51197">
    <property type="entry name" value="Clavaminate synthase-like"/>
    <property type="match status" value="1"/>
</dbReference>
<gene>
    <name evidence="3" type="ORF">PCOR1329_LOCUS13871</name>
</gene>
<evidence type="ECO:0000313" key="4">
    <source>
        <dbReference type="Proteomes" id="UP001189429"/>
    </source>
</evidence>
<evidence type="ECO:0000313" key="3">
    <source>
        <dbReference type="EMBL" id="CAK0808208.1"/>
    </source>
</evidence>
<comment type="caution">
    <text evidence="3">The sequence shown here is derived from an EMBL/GenBank/DDBJ whole genome shotgun (WGS) entry which is preliminary data.</text>
</comment>
<sequence length="369" mass="40315">MGQAWIDPTDEKTGKVGLGNDVAAVAEVRRGLRDAQYAMWHANVQAGRRAPETAHLEVLRAARHVGRRVRSGSARAKACERRTPPPMARPPRNDSLGCPKVAPGSFKAECLLKGRPCILRGQAAAFLRRREGGLGSLDRWLDVAANATVSVAFPFPATHPDGMPTLNSIQETAKFLAQDDVRLDLERMGLPAADAEEFPWTLVRPATWAMRLQDAVAWVRTDPQEVYMNQAMVADLGSAAVGELREPRWVAKAGLRLLSPSLWLSSGAVTTGFHTDGPDNLLVQLSGRKDVLLSRPSEQKNLYYLPAFDVQAGMRLENGTVRSSGVRKANRTSSGIARSPLLPLCARPRWSAARLPRLHYLSMPGLEIS</sequence>
<proteinExistence type="predicted"/>
<evidence type="ECO:0000259" key="2">
    <source>
        <dbReference type="Pfam" id="PF13621"/>
    </source>
</evidence>
<dbReference type="PANTHER" id="PTHR12461">
    <property type="entry name" value="HYPOXIA-INDUCIBLE FACTOR 1 ALPHA INHIBITOR-RELATED"/>
    <property type="match status" value="1"/>
</dbReference>
<dbReference type="EMBL" id="CAUYUJ010004114">
    <property type="protein sequence ID" value="CAK0808208.1"/>
    <property type="molecule type" value="Genomic_DNA"/>
</dbReference>
<reference evidence="3" key="1">
    <citation type="submission" date="2023-10" db="EMBL/GenBank/DDBJ databases">
        <authorList>
            <person name="Chen Y."/>
            <person name="Shah S."/>
            <person name="Dougan E. K."/>
            <person name="Thang M."/>
            <person name="Chan C."/>
        </authorList>
    </citation>
    <scope>NUCLEOTIDE SEQUENCE [LARGE SCALE GENOMIC DNA]</scope>
</reference>
<dbReference type="PANTHER" id="PTHR12461:SF105">
    <property type="entry name" value="HYPOXIA-INDUCIBLE FACTOR 1-ALPHA INHIBITOR"/>
    <property type="match status" value="1"/>
</dbReference>
<name>A0ABN9QSP2_9DINO</name>
<protein>
    <recommendedName>
        <fullName evidence="2">Cupin-like domain-containing protein</fullName>
    </recommendedName>
</protein>